<comment type="similarity">
    <text evidence="1">Belongs to the glycosyltransferase 8 family.</text>
</comment>
<evidence type="ECO:0000256" key="1">
    <source>
        <dbReference type="ARBA" id="ARBA00006351"/>
    </source>
</evidence>
<evidence type="ECO:0000256" key="4">
    <source>
        <dbReference type="ARBA" id="ARBA00022723"/>
    </source>
</evidence>
<dbReference type="PANTHER" id="PTHR13778">
    <property type="entry name" value="GLYCOSYLTRANSFERASE 8 DOMAIN-CONTAINING PROTEIN"/>
    <property type="match status" value="1"/>
</dbReference>
<dbReference type="SUPFAM" id="SSF53448">
    <property type="entry name" value="Nucleotide-diphospho-sugar transferases"/>
    <property type="match status" value="1"/>
</dbReference>
<dbReference type="PANTHER" id="PTHR13778:SF47">
    <property type="entry name" value="LIPOPOLYSACCHARIDE 1,3-GALACTOSYLTRANSFERASE"/>
    <property type="match status" value="1"/>
</dbReference>
<dbReference type="InterPro" id="IPR029044">
    <property type="entry name" value="Nucleotide-diphossugar_trans"/>
</dbReference>
<dbReference type="EMBL" id="JAPFFF010000016">
    <property type="protein sequence ID" value="KAK8864757.1"/>
    <property type="molecule type" value="Genomic_DNA"/>
</dbReference>
<dbReference type="Gene3D" id="3.90.550.10">
    <property type="entry name" value="Spore Coat Polysaccharide Biosynthesis Protein SpsA, Chain A"/>
    <property type="match status" value="1"/>
</dbReference>
<sequence length="187" mass="21985">MIDKIPVSRCIYVDTDVYGCGDVNELWQIHLGNNLIAAVPDRLPSSNFVGSVHMQILNTLVDPKEIEIMNKTGLTVNNYFNSGVLLMNIDEMRKMNFVNKCVAAYKKNQTFYPDQDMLNVVCGHRRIILDWRFNKPVVGDWTRCVFRHYNHLKVTKPAFIRHQFDYDYYYDSLDEYNRLLEKLNHSL</sequence>
<dbReference type="InterPro" id="IPR002495">
    <property type="entry name" value="Glyco_trans_8"/>
</dbReference>
<gene>
    <name evidence="5" type="ORF">M9Y10_010280</name>
</gene>
<keyword evidence="2" id="KW-0328">Glycosyltransferase</keyword>
<dbReference type="Proteomes" id="UP001470230">
    <property type="component" value="Unassembled WGS sequence"/>
</dbReference>
<keyword evidence="3" id="KW-0808">Transferase</keyword>
<dbReference type="Pfam" id="PF01501">
    <property type="entry name" value="Glyco_transf_8"/>
    <property type="match status" value="1"/>
</dbReference>
<dbReference type="InterPro" id="IPR050748">
    <property type="entry name" value="Glycosyltrans_8_dom-fam"/>
</dbReference>
<keyword evidence="6" id="KW-1185">Reference proteome</keyword>
<proteinExistence type="inferred from homology"/>
<protein>
    <submittedName>
        <fullName evidence="5">Uncharacterized protein</fullName>
    </submittedName>
</protein>
<keyword evidence="4" id="KW-0479">Metal-binding</keyword>
<accession>A0ABR2IKD3</accession>
<evidence type="ECO:0000313" key="5">
    <source>
        <dbReference type="EMBL" id="KAK8864757.1"/>
    </source>
</evidence>
<comment type="caution">
    <text evidence="5">The sequence shown here is derived from an EMBL/GenBank/DDBJ whole genome shotgun (WGS) entry which is preliminary data.</text>
</comment>
<evidence type="ECO:0000313" key="6">
    <source>
        <dbReference type="Proteomes" id="UP001470230"/>
    </source>
</evidence>
<evidence type="ECO:0000256" key="2">
    <source>
        <dbReference type="ARBA" id="ARBA00022676"/>
    </source>
</evidence>
<organism evidence="5 6">
    <name type="scientific">Tritrichomonas musculus</name>
    <dbReference type="NCBI Taxonomy" id="1915356"/>
    <lineage>
        <taxon>Eukaryota</taxon>
        <taxon>Metamonada</taxon>
        <taxon>Parabasalia</taxon>
        <taxon>Tritrichomonadida</taxon>
        <taxon>Tritrichomonadidae</taxon>
        <taxon>Tritrichomonas</taxon>
    </lineage>
</organism>
<name>A0ABR2IKD3_9EUKA</name>
<reference evidence="5 6" key="1">
    <citation type="submission" date="2024-04" db="EMBL/GenBank/DDBJ databases">
        <title>Tritrichomonas musculus Genome.</title>
        <authorList>
            <person name="Alves-Ferreira E."/>
            <person name="Grigg M."/>
            <person name="Lorenzi H."/>
            <person name="Galac M."/>
        </authorList>
    </citation>
    <scope>NUCLEOTIDE SEQUENCE [LARGE SCALE GENOMIC DNA]</scope>
    <source>
        <strain evidence="5 6">EAF2021</strain>
    </source>
</reference>
<evidence type="ECO:0000256" key="3">
    <source>
        <dbReference type="ARBA" id="ARBA00022679"/>
    </source>
</evidence>